<name>A0A7C0U3U8_DESA2</name>
<dbReference type="AlphaFoldDB" id="A0A7C0U3U8"/>
<organism evidence="1">
    <name type="scientific">Desulfofervidus auxilii</name>
    <dbReference type="NCBI Taxonomy" id="1621989"/>
    <lineage>
        <taxon>Bacteria</taxon>
        <taxon>Pseudomonadati</taxon>
        <taxon>Thermodesulfobacteriota</taxon>
        <taxon>Candidatus Desulfofervidia</taxon>
        <taxon>Candidatus Desulfofervidales</taxon>
        <taxon>Candidatus Desulfofervidaceae</taxon>
        <taxon>Candidatus Desulfofervidus</taxon>
    </lineage>
</organism>
<comment type="caution">
    <text evidence="1">The sequence shown here is derived from an EMBL/GenBank/DDBJ whole genome shotgun (WGS) entry which is preliminary data.</text>
</comment>
<protein>
    <submittedName>
        <fullName evidence="1">Uncharacterized protein</fullName>
    </submittedName>
</protein>
<proteinExistence type="predicted"/>
<reference evidence="1" key="1">
    <citation type="journal article" date="2020" name="mSystems">
        <title>Genome- and Community-Level Interaction Insights into Carbon Utilization and Element Cycling Functions of Hydrothermarchaeota in Hydrothermal Sediment.</title>
        <authorList>
            <person name="Zhou Z."/>
            <person name="Liu Y."/>
            <person name="Xu W."/>
            <person name="Pan J."/>
            <person name="Luo Z.H."/>
            <person name="Li M."/>
        </authorList>
    </citation>
    <scope>NUCLEOTIDE SEQUENCE [LARGE SCALE GENOMIC DNA]</scope>
    <source>
        <strain evidence="1">HyVt-233</strain>
    </source>
</reference>
<dbReference type="Proteomes" id="UP000886289">
    <property type="component" value="Unassembled WGS sequence"/>
</dbReference>
<gene>
    <name evidence="1" type="ORF">ENG63_09725</name>
</gene>
<accession>A0A7C0U3U8</accession>
<evidence type="ECO:0000313" key="1">
    <source>
        <dbReference type="EMBL" id="HDD45119.1"/>
    </source>
</evidence>
<dbReference type="EMBL" id="DRBS01000359">
    <property type="protein sequence ID" value="HDD45119.1"/>
    <property type="molecule type" value="Genomic_DNA"/>
</dbReference>
<sequence>MQVLTKNELKKGLKVKMEWKGKIYEGIIINEPKDDAKESARLTRGRFISIKIQTDTGKILNMPYTNRAKYYVLN</sequence>